<comment type="catalytic activity">
    <reaction evidence="10 11">
        <text>D-sedoheptulose 7-phosphate + D-glyceraldehyde 3-phosphate = D-erythrose 4-phosphate + beta-D-fructose 6-phosphate</text>
        <dbReference type="Rhea" id="RHEA:17053"/>
        <dbReference type="ChEBI" id="CHEBI:16897"/>
        <dbReference type="ChEBI" id="CHEBI:57483"/>
        <dbReference type="ChEBI" id="CHEBI:57634"/>
        <dbReference type="ChEBI" id="CHEBI:59776"/>
        <dbReference type="EC" id="2.2.1.2"/>
    </reaction>
</comment>
<dbReference type="NCBIfam" id="NF009001">
    <property type="entry name" value="PRK12346.1"/>
    <property type="match status" value="1"/>
</dbReference>
<evidence type="ECO:0000256" key="9">
    <source>
        <dbReference type="ARBA" id="ARBA00023270"/>
    </source>
</evidence>
<dbReference type="EC" id="2.2.1.2" evidence="5 11"/>
<protein>
    <recommendedName>
        <fullName evidence="5 11">Transaldolase</fullName>
        <ecNumber evidence="5 11">2.2.1.2</ecNumber>
    </recommendedName>
</protein>
<dbReference type="Proteomes" id="UP000248731">
    <property type="component" value="Chromosome 1"/>
</dbReference>
<dbReference type="GO" id="GO:0005829">
    <property type="term" value="C:cytosol"/>
    <property type="evidence" value="ECO:0007669"/>
    <property type="project" value="TreeGrafter"/>
</dbReference>
<evidence type="ECO:0000256" key="2">
    <source>
        <dbReference type="ARBA" id="ARBA00004496"/>
    </source>
</evidence>
<dbReference type="PANTHER" id="PTHR10683">
    <property type="entry name" value="TRANSALDOLASE"/>
    <property type="match status" value="1"/>
</dbReference>
<dbReference type="HAMAP" id="MF_00492">
    <property type="entry name" value="Transaldolase_1"/>
    <property type="match status" value="1"/>
</dbReference>
<dbReference type="Gene3D" id="3.20.20.70">
    <property type="entry name" value="Aldolase class I"/>
    <property type="match status" value="1"/>
</dbReference>
<evidence type="ECO:0000256" key="5">
    <source>
        <dbReference type="ARBA" id="ARBA00013151"/>
    </source>
</evidence>
<comment type="subcellular location">
    <subcellularLocation>
        <location evidence="2 11">Cytoplasm</location>
    </subcellularLocation>
</comment>
<dbReference type="PANTHER" id="PTHR10683:SF16">
    <property type="entry name" value="TRANSALDOLASE A"/>
    <property type="match status" value="1"/>
</dbReference>
<dbReference type="GO" id="GO:0006098">
    <property type="term" value="P:pentose-phosphate shunt"/>
    <property type="evidence" value="ECO:0007669"/>
    <property type="project" value="UniProtKB-UniRule"/>
</dbReference>
<dbReference type="FunFam" id="3.20.20.70:FF:000002">
    <property type="entry name" value="Transaldolase"/>
    <property type="match status" value="1"/>
</dbReference>
<evidence type="ECO:0000256" key="10">
    <source>
        <dbReference type="ARBA" id="ARBA00048810"/>
    </source>
</evidence>
<dbReference type="GO" id="GO:0004801">
    <property type="term" value="F:transaldolase activity"/>
    <property type="evidence" value="ECO:0007669"/>
    <property type="project" value="UniProtKB-UniRule"/>
</dbReference>
<dbReference type="EMBL" id="LS483466">
    <property type="protein sequence ID" value="SQI22431.1"/>
    <property type="molecule type" value="Genomic_DNA"/>
</dbReference>
<keyword evidence="13" id="KW-1185">Reference proteome</keyword>
<evidence type="ECO:0000256" key="3">
    <source>
        <dbReference type="ARBA" id="ARBA00004857"/>
    </source>
</evidence>
<comment type="similarity">
    <text evidence="4 11">Belongs to the transaldolase family. Type 1 subfamily.</text>
</comment>
<keyword evidence="6 11" id="KW-0963">Cytoplasm</keyword>
<keyword evidence="8 11" id="KW-0570">Pentose shunt</keyword>
<keyword evidence="7 11" id="KW-0808">Transferase</keyword>
<proteinExistence type="inferred from homology"/>
<keyword evidence="9 11" id="KW-0704">Schiff base</keyword>
<evidence type="ECO:0000256" key="11">
    <source>
        <dbReference type="HAMAP-Rule" id="MF_00492"/>
    </source>
</evidence>
<evidence type="ECO:0000256" key="1">
    <source>
        <dbReference type="ARBA" id="ARBA00003518"/>
    </source>
</evidence>
<dbReference type="InterPro" id="IPR004730">
    <property type="entry name" value="Transaldolase_1"/>
</dbReference>
<dbReference type="GO" id="GO:0005975">
    <property type="term" value="P:carbohydrate metabolic process"/>
    <property type="evidence" value="ECO:0007669"/>
    <property type="project" value="InterPro"/>
</dbReference>
<comment type="function">
    <text evidence="1 11">Transaldolase is important for the balance of metabolites in the pentose-phosphate pathway.</text>
</comment>
<evidence type="ECO:0000256" key="6">
    <source>
        <dbReference type="ARBA" id="ARBA00022490"/>
    </source>
</evidence>
<dbReference type="CDD" id="cd00957">
    <property type="entry name" value="Transaldolase_TalAB"/>
    <property type="match status" value="1"/>
</dbReference>
<evidence type="ECO:0000313" key="12">
    <source>
        <dbReference type="EMBL" id="SQI22431.1"/>
    </source>
</evidence>
<evidence type="ECO:0000256" key="4">
    <source>
        <dbReference type="ARBA" id="ARBA00008012"/>
    </source>
</evidence>
<evidence type="ECO:0000256" key="7">
    <source>
        <dbReference type="ARBA" id="ARBA00022679"/>
    </source>
</evidence>
<dbReference type="AlphaFoldDB" id="A0A2X4T5B4"/>
<sequence>MNQLDGIKQFTTVVADSGDIESIRHYQPQDATTNPSLLLKAAGLEQYSQLIEDAIAWGKKHGGTQEQQVTAASDKLAVNFGAEILKSIPGRVSTEIDARLSFDKEKSIEKARHLVALYQQQDIDKSRILIKLAATWEGIRAAGQLEKEGINCNLTLLFSFAQARACAEAGVYLISPFVGRIYDWYQARSPMDPYIVEEDPGVKSVRNIYDYFKQHRYETIVMGASFRRTEQILALTGCDRLTISPNLLKELKEKEEPVIRKLVPSSQMFHRPTPMTEAEFRWEHNQDAMAVEKLSEGIRLFAVDQRKLEDLLAAKL</sequence>
<dbReference type="InterPro" id="IPR018225">
    <property type="entry name" value="Transaldolase_AS"/>
</dbReference>
<dbReference type="NCBIfam" id="TIGR00874">
    <property type="entry name" value="talAB"/>
    <property type="match status" value="1"/>
</dbReference>
<dbReference type="InterPro" id="IPR001585">
    <property type="entry name" value="TAL/FSA"/>
</dbReference>
<dbReference type="UniPathway" id="UPA00115">
    <property type="reaction ID" value="UER00414"/>
</dbReference>
<dbReference type="SUPFAM" id="SSF51569">
    <property type="entry name" value="Aldolase"/>
    <property type="match status" value="1"/>
</dbReference>
<feature type="active site" description="Schiff-base intermediate with substrate" evidence="11">
    <location>
        <position position="131"/>
    </location>
</feature>
<reference evidence="12 13" key="1">
    <citation type="submission" date="2018-06" db="EMBL/GenBank/DDBJ databases">
        <authorList>
            <consortium name="Pathogen Informatics"/>
            <person name="Doyle S."/>
        </authorList>
    </citation>
    <scope>NUCLEOTIDE SEQUENCE [LARGE SCALE GENOMIC DNA]</scope>
    <source>
        <strain evidence="12 13">NCTC7307</strain>
    </source>
</reference>
<organism evidence="12 13">
    <name type="scientific">Salmonella enterica subsp. arizonae</name>
    <dbReference type="NCBI Taxonomy" id="59203"/>
    <lineage>
        <taxon>Bacteria</taxon>
        <taxon>Pseudomonadati</taxon>
        <taxon>Pseudomonadota</taxon>
        <taxon>Gammaproteobacteria</taxon>
        <taxon>Enterobacterales</taxon>
        <taxon>Enterobacteriaceae</taxon>
        <taxon>Salmonella</taxon>
    </lineage>
</organism>
<evidence type="ECO:0000313" key="13">
    <source>
        <dbReference type="Proteomes" id="UP000248731"/>
    </source>
</evidence>
<dbReference type="Pfam" id="PF00923">
    <property type="entry name" value="TAL_FSA"/>
    <property type="match status" value="1"/>
</dbReference>
<evidence type="ECO:0000256" key="8">
    <source>
        <dbReference type="ARBA" id="ARBA00023126"/>
    </source>
</evidence>
<accession>A0A2X4T5B4</accession>
<name>A0A2X4T5B4_SALER</name>
<comment type="pathway">
    <text evidence="3 11">Carbohydrate degradation; pentose phosphate pathway; D-glyceraldehyde 3-phosphate and beta-D-fructose 6-phosphate from D-ribose 5-phosphate and D-xylulose 5-phosphate (non-oxidative stage): step 2/3.</text>
</comment>
<dbReference type="PROSITE" id="PS01054">
    <property type="entry name" value="TRANSALDOLASE_1"/>
    <property type="match status" value="1"/>
</dbReference>
<dbReference type="InterPro" id="IPR013785">
    <property type="entry name" value="Aldolase_TIM"/>
</dbReference>
<gene>
    <name evidence="12" type="primary">talA</name>
    <name evidence="11" type="synonym">tal</name>
    <name evidence="12" type="ORF">NCTC7307_01607</name>
</gene>